<comment type="similarity">
    <text evidence="1">Belongs to the SNF2/RAD54 helicase family. RapA subfamily.</text>
</comment>
<dbReference type="InterPro" id="IPR001650">
    <property type="entry name" value="Helicase_C-like"/>
</dbReference>
<keyword evidence="1" id="KW-0378">Hydrolase</keyword>
<dbReference type="GO" id="GO:0006355">
    <property type="term" value="P:regulation of DNA-templated transcription"/>
    <property type="evidence" value="ECO:0007669"/>
    <property type="project" value="UniProtKB-UniRule"/>
</dbReference>
<feature type="binding site" evidence="1">
    <location>
        <begin position="177"/>
        <end position="184"/>
    </location>
    <ligand>
        <name>ATP</name>
        <dbReference type="ChEBI" id="CHEBI:30616"/>
    </ligand>
</feature>
<name>A0A249DZ35_9ENTR</name>
<dbReference type="Pfam" id="PF18337">
    <property type="entry name" value="Tudor_RapA"/>
    <property type="match status" value="1"/>
</dbReference>
<dbReference type="Proteomes" id="UP000216438">
    <property type="component" value="Chromosome"/>
</dbReference>
<dbReference type="Pfam" id="PF00176">
    <property type="entry name" value="SNF2-rel_dom"/>
    <property type="match status" value="1"/>
</dbReference>
<comment type="subunit">
    <text evidence="1">Interacts with the RNAP. Has a higher affinity for the core RNAP than for the holoenzyme. Its ATPase activity is stimulated by binding to RNAP.</text>
</comment>
<organism evidence="2 3">
    <name type="scientific">Candidatus Hamiltonella defensa</name>
    <name type="common">Bemisia tabaci</name>
    <dbReference type="NCBI Taxonomy" id="672795"/>
    <lineage>
        <taxon>Bacteria</taxon>
        <taxon>Pseudomonadati</taxon>
        <taxon>Pseudomonadota</taxon>
        <taxon>Gammaproteobacteria</taxon>
        <taxon>Enterobacterales</taxon>
        <taxon>Enterobacteriaceae</taxon>
        <taxon>aphid secondary symbionts</taxon>
        <taxon>Candidatus Williamhamiltonella</taxon>
    </lineage>
</organism>
<keyword evidence="1" id="KW-0347">Helicase</keyword>
<dbReference type="PANTHER" id="PTHR45766">
    <property type="entry name" value="DNA ANNEALING HELICASE AND ENDONUCLEASE ZRANB3 FAMILY MEMBER"/>
    <property type="match status" value="1"/>
</dbReference>
<reference evidence="3" key="1">
    <citation type="submission" date="2016-06" db="EMBL/GenBank/DDBJ databases">
        <authorList>
            <person name="Chen W."/>
            <person name="Hasegawa D.K."/>
        </authorList>
    </citation>
    <scope>NUCLEOTIDE SEQUENCE [LARGE SCALE GENOMIC DNA]</scope>
    <source>
        <strain evidence="3">MEAM1</strain>
    </source>
</reference>
<dbReference type="Gene3D" id="2.30.30.140">
    <property type="match status" value="1"/>
</dbReference>
<dbReference type="CDD" id="cd18011">
    <property type="entry name" value="DEXDc_RapA"/>
    <property type="match status" value="1"/>
</dbReference>
<evidence type="ECO:0000313" key="2">
    <source>
        <dbReference type="EMBL" id="ASX26167.1"/>
    </source>
</evidence>
<dbReference type="RefSeq" id="WP_016857562.1">
    <property type="nucleotide sequence ID" value="NZ_CP016303.1"/>
</dbReference>
<dbReference type="Gene3D" id="6.10.140.1500">
    <property type="match status" value="1"/>
</dbReference>
<dbReference type="AlphaFoldDB" id="A0A249DZ35"/>
<dbReference type="InterPro" id="IPR000330">
    <property type="entry name" value="SNF2_N"/>
</dbReference>
<proteinExistence type="inferred from homology"/>
<dbReference type="SMART" id="SM00487">
    <property type="entry name" value="DEXDc"/>
    <property type="match status" value="1"/>
</dbReference>
<reference evidence="2 3" key="2">
    <citation type="submission" date="2017-09" db="EMBL/GenBank/DDBJ databases">
        <title>The genome of whitefly Bemisia tabaci, a global crop pest, provides novel insights into virus transmission, host adaptation and insecticide resistance.</title>
        <authorList>
            <person name="Kaur N."/>
            <person name="Kliot A."/>
            <person name="Pinheiro P.V."/>
            <person name="Luan J."/>
            <person name="Zheng Y."/>
            <person name="Liu W."/>
            <person name="Sun H."/>
            <person name="Yang X."/>
            <person name="Xu Y."/>
            <person name="Luo Y."/>
            <person name="Kruse A."/>
            <person name="Fisher T.W."/>
            <person name="Nelson D.R."/>
            <person name="Elimelech M."/>
            <person name="MacCoss M."/>
            <person name="Johnson R."/>
            <person name="Cohen E."/>
            <person name="Hunter W.B."/>
            <person name="Brown J.K."/>
            <person name="Jander G."/>
            <person name="Cilia M."/>
            <person name="Douglas A.E."/>
            <person name="Ghanim M."/>
            <person name="Simmons A.M."/>
            <person name="Wintermantel W.M."/>
            <person name="Ling K.-S."/>
            <person name="Fei Z."/>
        </authorList>
    </citation>
    <scope>NUCLEOTIDE SEQUENCE [LARGE SCALE GENOMIC DNA]</scope>
    <source>
        <strain evidence="2 3">MEAM1</strain>
    </source>
</reference>
<dbReference type="InterPro" id="IPR014001">
    <property type="entry name" value="Helicase_ATP-bd"/>
</dbReference>
<dbReference type="GO" id="GO:0016817">
    <property type="term" value="F:hydrolase activity, acting on acid anhydrides"/>
    <property type="evidence" value="ECO:0007669"/>
    <property type="project" value="InterPro"/>
</dbReference>
<dbReference type="PANTHER" id="PTHR45766:SF6">
    <property type="entry name" value="SWI_SNF-RELATED MATRIX-ASSOCIATED ACTIN-DEPENDENT REGULATOR OF CHROMATIN SUBFAMILY A-LIKE PROTEIN 1"/>
    <property type="match status" value="1"/>
</dbReference>
<dbReference type="GO" id="GO:0003677">
    <property type="term" value="F:DNA binding"/>
    <property type="evidence" value="ECO:0007669"/>
    <property type="project" value="UniProtKB-KW"/>
</dbReference>
<dbReference type="InterPro" id="IPR022737">
    <property type="entry name" value="RapA_C"/>
</dbReference>
<gene>
    <name evidence="1" type="primary">rapA</name>
    <name evidence="2" type="ORF">BA171_03460</name>
</gene>
<dbReference type="GO" id="GO:0004386">
    <property type="term" value="F:helicase activity"/>
    <property type="evidence" value="ECO:0007669"/>
    <property type="project" value="UniProtKB-UniRule"/>
</dbReference>
<dbReference type="EC" id="3.6.4.-" evidence="1"/>
<dbReference type="Pfam" id="PF00271">
    <property type="entry name" value="Helicase_C"/>
    <property type="match status" value="1"/>
</dbReference>
<keyword evidence="1" id="KW-0804">Transcription</keyword>
<dbReference type="PROSITE" id="PS51192">
    <property type="entry name" value="HELICASE_ATP_BIND_1"/>
    <property type="match status" value="1"/>
</dbReference>
<dbReference type="InterPro" id="IPR023949">
    <property type="entry name" value="Helicase_RapA"/>
</dbReference>
<dbReference type="Gene3D" id="2.30.30.930">
    <property type="match status" value="1"/>
</dbReference>
<dbReference type="SUPFAM" id="SSF52540">
    <property type="entry name" value="P-loop containing nucleoside triphosphate hydrolases"/>
    <property type="match status" value="2"/>
</dbReference>
<dbReference type="InterPro" id="IPR040766">
    <property type="entry name" value="Tudor_2_RapA"/>
</dbReference>
<dbReference type="NCBIfam" id="NF003426">
    <property type="entry name" value="PRK04914.1"/>
    <property type="match status" value="1"/>
</dbReference>
<dbReference type="SMART" id="SM00490">
    <property type="entry name" value="HELICc"/>
    <property type="match status" value="1"/>
</dbReference>
<keyword evidence="1" id="KW-0238">DNA-binding</keyword>
<dbReference type="InterPro" id="IPR027417">
    <property type="entry name" value="P-loop_NTPase"/>
</dbReference>
<dbReference type="OrthoDB" id="9814088at2"/>
<feature type="short sequence motif" description="DEAH box" evidence="1">
    <location>
        <begin position="280"/>
        <end position="283"/>
    </location>
</feature>
<dbReference type="CDD" id="cd18793">
    <property type="entry name" value="SF2_C_SNF"/>
    <property type="match status" value="1"/>
</dbReference>
<dbReference type="HAMAP" id="MF_01821">
    <property type="entry name" value="Helicase_RapA"/>
    <property type="match status" value="1"/>
</dbReference>
<dbReference type="PROSITE" id="PS51194">
    <property type="entry name" value="HELICASE_CTER"/>
    <property type="match status" value="1"/>
</dbReference>
<dbReference type="GO" id="GO:0005524">
    <property type="term" value="F:ATP binding"/>
    <property type="evidence" value="ECO:0007669"/>
    <property type="project" value="UniProtKB-UniRule"/>
</dbReference>
<protein>
    <recommendedName>
        <fullName evidence="1">RNA polymerase-associated protein RapA</fullName>
        <ecNumber evidence="1">3.6.4.-</ecNumber>
    </recommendedName>
    <alternativeName>
        <fullName evidence="1">ATP-dependent helicase HepA</fullName>
    </alternativeName>
</protein>
<keyword evidence="1" id="KW-0547">Nucleotide-binding</keyword>
<comment type="function">
    <text evidence="1">Transcription regulator that activates transcription by stimulating RNA polymerase (RNAP) recycling in case of stress conditions such as supercoiled DNA or high salt concentrations. Probably acts by releasing the RNAP, when it is trapped or immobilized on tightly supercoiled DNA. Does not activate transcription on linear DNA. Probably not involved in DNA repair.</text>
</comment>
<dbReference type="Gene3D" id="3.40.50.10810">
    <property type="entry name" value="Tandem AAA-ATPase domain"/>
    <property type="match status" value="1"/>
</dbReference>
<evidence type="ECO:0000256" key="1">
    <source>
        <dbReference type="HAMAP-Rule" id="MF_01821"/>
    </source>
</evidence>
<dbReference type="Pfam" id="PF18339">
    <property type="entry name" value="Tudor_1_RapA"/>
    <property type="match status" value="1"/>
</dbReference>
<dbReference type="Gene3D" id="6.10.140.2230">
    <property type="match status" value="1"/>
</dbReference>
<keyword evidence="1" id="KW-0805">Transcription regulation</keyword>
<dbReference type="InterPro" id="IPR049730">
    <property type="entry name" value="SNF2/RAD54-like_C"/>
</dbReference>
<dbReference type="InterPro" id="IPR038718">
    <property type="entry name" value="SNF2-like_sf"/>
</dbReference>
<dbReference type="InterPro" id="IPR040765">
    <property type="entry name" value="Tudor_1_RapA"/>
</dbReference>
<evidence type="ECO:0000313" key="3">
    <source>
        <dbReference type="Proteomes" id="UP000216438"/>
    </source>
</evidence>
<dbReference type="InterPro" id="IPR057342">
    <property type="entry name" value="DEXDc_RapA"/>
</dbReference>
<dbReference type="Pfam" id="PF12137">
    <property type="entry name" value="RapA_C"/>
    <property type="match status" value="1"/>
</dbReference>
<keyword evidence="1" id="KW-0067">ATP-binding</keyword>
<dbReference type="Gene3D" id="3.40.50.300">
    <property type="entry name" value="P-loop containing nucleotide triphosphate hydrolases"/>
    <property type="match status" value="1"/>
</dbReference>
<accession>A0A249DZ35</accession>
<dbReference type="EMBL" id="CP016303">
    <property type="protein sequence ID" value="ASX26167.1"/>
    <property type="molecule type" value="Genomic_DNA"/>
</dbReference>
<sequence>MIFSLGQRWVSDTETELGLGTIIEIDLRMVTLAFPATGEKRCYAKQGSPITRVLFHPGDLIQHQEGWSLQINDVVEENHLISYIGTRRDTEKNTAVIRETFLNSKLTFRHPKNRLFSGQIDNITHFALRFRALTHQSKQLRFLSQGLRGVRASLIPHQLHIAHEIGQRHAPRVLLADEVGLGKTIEAGMILYQQLLSGRAERVLIVVPESLQHQWLVEMLRRFNLHFSLFDKNRYSESACDGMNPFETEQWVICSLDLIKEKEMLLKDLVNADWDLLIVDEAHHLSWSEKNASPEYQAIEQLADRVPGILFLTATPEQLGEQSHFARLRLLDKNRFYDYNTFVDEQKNYRLIAEVVTLILERKPLATEKIKQLTDFLTQTVDQTALGPLLRLIHELGENFQKNKKTDRLKEEDQTQAQKFIDFMIDCHGTSRVLFRNTRNSIKGFKKRKLHAIKLPFPSQYQTCIQALNTATSIQDRLYLERAYQKQADKEDWFHFDPRVTWLINFLLKYRDKKVLVICAHARTALELEYILRTAQGIRSAVFHEGLSLIERDRAAAYFSLIEKGAQVLLCSEIGSEGRNFQFSHDLVLFDLPLHPDLLEQRIGRLDRIGQKNDIDIFVPYLENSAQSILLRWYHEGLNALEKSCCVGHKLYTSFEQRLKKYLSAPDESEGFDQLIEECQKQAKAITLELEQGRDRLLELHSSGGESGEKYAQEILKQNNDVDLIEFAMNLFDIIGIHQEDQSEHMMLLIPSDHMLFPDFPGLSPEGNLITFDRETALAREDAQFLSWEHPVIRNGIDLILSSEMGSCSVAFLKNKTLPAGTLLTELIYVIEVQAKKSLQLARFLPPTPIRMLLDKKGNNLATQVSFEKMNAMLNKVDRHTAHQCIRAVQKEVQNILELSKSIIIKEAEALIESAKKEADNELSSELNRLKALKMMNPNIRDDEIASLEKSRDHTLNHISQAVFRLDAIRLILVTNE</sequence>
<keyword evidence="1" id="KW-0010">Activator</keyword>
<dbReference type="Gene3D" id="3.30.360.80">
    <property type="match status" value="1"/>
</dbReference>